<dbReference type="RefSeq" id="WP_027048070.1">
    <property type="nucleotide sequence ID" value="NZ_CP025257.1"/>
</dbReference>
<sequence length="102" mass="12246">MTNPNLLTSEELIKNNEMLTQELQGFNKILRNLEKQIRGKYWLWFLLPILGWFIYIAIINKRRTTPEIAQSLMEIKTAQTKNQLQIMLNNRELEKRQETENI</sequence>
<evidence type="ECO:0000313" key="3">
    <source>
        <dbReference type="Proteomes" id="UP000233419"/>
    </source>
</evidence>
<reference evidence="2 3" key="1">
    <citation type="submission" date="2017-12" db="EMBL/GenBank/DDBJ databases">
        <title>Mesoplasma syrphidae YJS, Complete Genome.</title>
        <authorList>
            <person name="Knight T.F."/>
            <person name="Citino T."/>
            <person name="Rubinstein R."/>
            <person name="Neuschaefer Z."/>
        </authorList>
    </citation>
    <scope>NUCLEOTIDE SEQUENCE [LARGE SCALE GENOMIC DNA]</scope>
    <source>
        <strain evidence="2 3">YJS</strain>
    </source>
</reference>
<name>A0A2K9BV34_9MOLU</name>
<dbReference type="EMBL" id="CP025257">
    <property type="protein sequence ID" value="AUF83580.1"/>
    <property type="molecule type" value="Genomic_DNA"/>
</dbReference>
<gene>
    <name evidence="2" type="ORF">CXP39_02080</name>
</gene>
<protein>
    <submittedName>
        <fullName evidence="2">Uncharacterized protein</fullName>
    </submittedName>
</protein>
<proteinExistence type="predicted"/>
<evidence type="ECO:0000313" key="2">
    <source>
        <dbReference type="EMBL" id="AUF83580.1"/>
    </source>
</evidence>
<keyword evidence="1" id="KW-0812">Transmembrane</keyword>
<feature type="transmembrane region" description="Helical" evidence="1">
    <location>
        <begin position="41"/>
        <end position="59"/>
    </location>
</feature>
<organism evidence="2 3">
    <name type="scientific">Mesoplasma syrphidae</name>
    <dbReference type="NCBI Taxonomy" id="225999"/>
    <lineage>
        <taxon>Bacteria</taxon>
        <taxon>Bacillati</taxon>
        <taxon>Mycoplasmatota</taxon>
        <taxon>Mollicutes</taxon>
        <taxon>Entomoplasmatales</taxon>
        <taxon>Entomoplasmataceae</taxon>
        <taxon>Mesoplasma</taxon>
    </lineage>
</organism>
<dbReference type="Proteomes" id="UP000233419">
    <property type="component" value="Chromosome"/>
</dbReference>
<dbReference type="OrthoDB" id="391840at2"/>
<evidence type="ECO:0000256" key="1">
    <source>
        <dbReference type="SAM" id="Phobius"/>
    </source>
</evidence>
<keyword evidence="1" id="KW-1133">Transmembrane helix</keyword>
<dbReference type="AlphaFoldDB" id="A0A2K9BV34"/>
<dbReference type="KEGG" id="msyr:CXP39_02080"/>
<keyword evidence="3" id="KW-1185">Reference proteome</keyword>
<keyword evidence="1" id="KW-0472">Membrane</keyword>
<accession>A0A2K9BV34</accession>